<reference evidence="2" key="1">
    <citation type="submission" date="2014-11" db="EMBL/GenBank/DDBJ databases">
        <authorList>
            <person name="Otto D Thomas"/>
            <person name="Naeem Raeece"/>
        </authorList>
    </citation>
    <scope>NUCLEOTIDE SEQUENCE</scope>
</reference>
<feature type="region of interest" description="Disordered" evidence="1">
    <location>
        <begin position="393"/>
        <end position="420"/>
    </location>
</feature>
<dbReference type="EMBL" id="CDMZ01005804">
    <property type="protein sequence ID" value="CEM54638.1"/>
    <property type="molecule type" value="Genomic_DNA"/>
</dbReference>
<feature type="region of interest" description="Disordered" evidence="1">
    <location>
        <begin position="1"/>
        <end position="60"/>
    </location>
</feature>
<accession>A0A0G4IBU3</accession>
<feature type="compositionally biased region" description="Polar residues" evidence="1">
    <location>
        <begin position="43"/>
        <end position="60"/>
    </location>
</feature>
<dbReference type="AlphaFoldDB" id="A0A0G4IBU3"/>
<gene>
    <name evidence="2" type="ORF">Cvel_12931</name>
</gene>
<evidence type="ECO:0000256" key="1">
    <source>
        <dbReference type="SAM" id="MobiDB-lite"/>
    </source>
</evidence>
<dbReference type="VEuPathDB" id="CryptoDB:Cvel_12931"/>
<feature type="compositionally biased region" description="Low complexity" evidence="1">
    <location>
        <begin position="26"/>
        <end position="35"/>
    </location>
</feature>
<sequence length="640" mass="70033">MEPRRDPRPSAASRRPQDDLLVTLASSQQSSQSTSAERGLPTDSGSQESFQESQPTFQESQSTLMDLKGTLSREKDLPFKMELKCAPKDNSQRANHLTLKSHMKVRPKSTRSDGTAFVSVFDPVDGSRYVMCGHCDSTRIYRRMELLQRHLQKCSEYLKTLSTQPPLPRKDACLPDTQSQTKVVDPPMPIPRAAHHPAALPCAPPEASPATFQNSAAFVPSQLPRTLSLPTVCPPARQSHSSSLFWERRKQVLKDRILNSSRISISQGSAASDSGSSSVCGWRSLLAPSKRADNASSTCGSIQESARHSVRRSWQPVSRGSLSSRLSCTSSIVRGRFARNSLARAPSLQARSDSDCSVDSPACSITSRDSRLRISFPRKRPESNLVNLSDLRGISSGHRSGGGSSLSRFLPPGQKLPERPMASHFKTLSDCGNSLKRLNAFLTKRRNALESNYQDDTFSQDLGSDSSDSHSLVPIDQLLPAEGRPIPYEISRLGWELSSKRALTASLRRLHNCPCVSDGRSEGPPSESKSPLHVPPAFLNNALLLCSFDSLLPDSLRPGDRNPSTSRNRTVCEGDFQTKPRHVSSSRSPETPPPGAAGTPVCEWIARVCQTSVRSILAPTRAESIFSSQSTSSSLPERRK</sequence>
<evidence type="ECO:0000313" key="2">
    <source>
        <dbReference type="EMBL" id="CEM54638.1"/>
    </source>
</evidence>
<feature type="region of interest" description="Disordered" evidence="1">
    <location>
        <begin position="514"/>
        <end position="533"/>
    </location>
</feature>
<protein>
    <submittedName>
        <fullName evidence="2">Uncharacterized protein</fullName>
    </submittedName>
</protein>
<organism evidence="2">
    <name type="scientific">Chromera velia CCMP2878</name>
    <dbReference type="NCBI Taxonomy" id="1169474"/>
    <lineage>
        <taxon>Eukaryota</taxon>
        <taxon>Sar</taxon>
        <taxon>Alveolata</taxon>
        <taxon>Colpodellida</taxon>
        <taxon>Chromeraceae</taxon>
        <taxon>Chromera</taxon>
    </lineage>
</organism>
<feature type="region of interest" description="Disordered" evidence="1">
    <location>
        <begin position="557"/>
        <end position="598"/>
    </location>
</feature>
<name>A0A0G4IBU3_9ALVE</name>
<proteinExistence type="predicted"/>